<sequence length="144" mass="15909">MGQGLDVVIFHSLVASNSPTSRPRGRDPLHNVLVTTNVLVVLDQLEVAAEPTRRRIMQLLTSGEQTVNNLAAHFPASRSAISQHLRVLTEAGLVTARKDGRFRYYRLDPQGLAQLRTLFDSFWIDELDRLVADATDEAGSKGDS</sequence>
<dbReference type="InterPro" id="IPR036388">
    <property type="entry name" value="WH-like_DNA-bd_sf"/>
</dbReference>
<dbReference type="GO" id="GO:0003700">
    <property type="term" value="F:DNA-binding transcription factor activity"/>
    <property type="evidence" value="ECO:0007669"/>
    <property type="project" value="InterPro"/>
</dbReference>
<evidence type="ECO:0000256" key="3">
    <source>
        <dbReference type="ARBA" id="ARBA00023163"/>
    </source>
</evidence>
<dbReference type="NCBIfam" id="NF033788">
    <property type="entry name" value="HTH_metalloreg"/>
    <property type="match status" value="1"/>
</dbReference>
<dbReference type="PRINTS" id="PR00778">
    <property type="entry name" value="HTHARSR"/>
</dbReference>
<dbReference type="GO" id="GO:0003677">
    <property type="term" value="F:DNA binding"/>
    <property type="evidence" value="ECO:0007669"/>
    <property type="project" value="UniProtKB-KW"/>
</dbReference>
<name>A0A1H5C6E9_RHOJO</name>
<dbReference type="SMART" id="SM00418">
    <property type="entry name" value="HTH_ARSR"/>
    <property type="match status" value="1"/>
</dbReference>
<evidence type="ECO:0000256" key="2">
    <source>
        <dbReference type="ARBA" id="ARBA00023125"/>
    </source>
</evidence>
<dbReference type="InterPro" id="IPR011991">
    <property type="entry name" value="ArsR-like_HTH"/>
</dbReference>
<accession>A0A1H5C6E9</accession>
<dbReference type="EMBL" id="FNTL01000004">
    <property type="protein sequence ID" value="SED62058.1"/>
    <property type="molecule type" value="Genomic_DNA"/>
</dbReference>
<dbReference type="PANTHER" id="PTHR33154">
    <property type="entry name" value="TRANSCRIPTIONAL REGULATOR, ARSR FAMILY"/>
    <property type="match status" value="1"/>
</dbReference>
<keyword evidence="3" id="KW-0804">Transcription</keyword>
<dbReference type="PROSITE" id="PS50987">
    <property type="entry name" value="HTH_ARSR_2"/>
    <property type="match status" value="1"/>
</dbReference>
<dbReference type="Proteomes" id="UP000183407">
    <property type="component" value="Unassembled WGS sequence"/>
</dbReference>
<keyword evidence="2 5" id="KW-0238">DNA-binding</keyword>
<dbReference type="PANTHER" id="PTHR33154:SF33">
    <property type="entry name" value="TRANSCRIPTIONAL REPRESSOR SDPR"/>
    <property type="match status" value="1"/>
</dbReference>
<evidence type="ECO:0000313" key="6">
    <source>
        <dbReference type="Proteomes" id="UP000183407"/>
    </source>
</evidence>
<dbReference type="InterPro" id="IPR001845">
    <property type="entry name" value="HTH_ArsR_DNA-bd_dom"/>
</dbReference>
<evidence type="ECO:0000259" key="4">
    <source>
        <dbReference type="PROSITE" id="PS50987"/>
    </source>
</evidence>
<proteinExistence type="predicted"/>
<dbReference type="InterPro" id="IPR036390">
    <property type="entry name" value="WH_DNA-bd_sf"/>
</dbReference>
<dbReference type="AlphaFoldDB" id="A0A1H5C6E9"/>
<dbReference type="Gene3D" id="1.10.10.10">
    <property type="entry name" value="Winged helix-like DNA-binding domain superfamily/Winged helix DNA-binding domain"/>
    <property type="match status" value="1"/>
</dbReference>
<evidence type="ECO:0000256" key="1">
    <source>
        <dbReference type="ARBA" id="ARBA00023015"/>
    </source>
</evidence>
<keyword evidence="1" id="KW-0805">Transcription regulation</keyword>
<protein>
    <submittedName>
        <fullName evidence="5">DNA-binding transcriptional regulator, ArsR family</fullName>
    </submittedName>
</protein>
<evidence type="ECO:0000313" key="5">
    <source>
        <dbReference type="EMBL" id="SED62058.1"/>
    </source>
</evidence>
<dbReference type="CDD" id="cd00090">
    <property type="entry name" value="HTH_ARSR"/>
    <property type="match status" value="1"/>
</dbReference>
<feature type="domain" description="HTH arsR-type" evidence="4">
    <location>
        <begin position="33"/>
        <end position="139"/>
    </location>
</feature>
<gene>
    <name evidence="5" type="ORF">SAMN04490220_5011</name>
</gene>
<reference evidence="6" key="1">
    <citation type="submission" date="2016-10" db="EMBL/GenBank/DDBJ databases">
        <authorList>
            <person name="Varghese N."/>
        </authorList>
    </citation>
    <scope>NUCLEOTIDE SEQUENCE [LARGE SCALE GENOMIC DNA]</scope>
    <source>
        <strain evidence="6">DSM 44719</strain>
    </source>
</reference>
<dbReference type="Pfam" id="PF01022">
    <property type="entry name" value="HTH_5"/>
    <property type="match status" value="1"/>
</dbReference>
<dbReference type="SUPFAM" id="SSF46785">
    <property type="entry name" value="Winged helix' DNA-binding domain"/>
    <property type="match status" value="1"/>
</dbReference>
<dbReference type="InterPro" id="IPR051081">
    <property type="entry name" value="HTH_MetalResp_TranReg"/>
</dbReference>
<organism evidence="5 6">
    <name type="scientific">Rhodococcus jostii</name>
    <dbReference type="NCBI Taxonomy" id="132919"/>
    <lineage>
        <taxon>Bacteria</taxon>
        <taxon>Bacillati</taxon>
        <taxon>Actinomycetota</taxon>
        <taxon>Actinomycetes</taxon>
        <taxon>Mycobacteriales</taxon>
        <taxon>Nocardiaceae</taxon>
        <taxon>Rhodococcus</taxon>
    </lineage>
</organism>